<organism evidence="13 14">
    <name type="scientific">Cucurbita maxima</name>
    <name type="common">Pumpkin</name>
    <name type="synonym">Winter squash</name>
    <dbReference type="NCBI Taxonomy" id="3661"/>
    <lineage>
        <taxon>Eukaryota</taxon>
        <taxon>Viridiplantae</taxon>
        <taxon>Streptophyta</taxon>
        <taxon>Embryophyta</taxon>
        <taxon>Tracheophyta</taxon>
        <taxon>Spermatophyta</taxon>
        <taxon>Magnoliopsida</taxon>
        <taxon>eudicotyledons</taxon>
        <taxon>Gunneridae</taxon>
        <taxon>Pentapetalae</taxon>
        <taxon>rosids</taxon>
        <taxon>fabids</taxon>
        <taxon>Cucurbitales</taxon>
        <taxon>Cucurbitaceae</taxon>
        <taxon>Cucurbiteae</taxon>
        <taxon>Cucurbita</taxon>
    </lineage>
</organism>
<evidence type="ECO:0000256" key="1">
    <source>
        <dbReference type="ARBA" id="ARBA00004123"/>
    </source>
</evidence>
<proteinExistence type="inferred from homology"/>
<keyword evidence="3 10" id="KW-0863">Zinc-finger</keyword>
<evidence type="ECO:0000256" key="9">
    <source>
        <dbReference type="ARBA" id="ARBA00024019"/>
    </source>
</evidence>
<dbReference type="Proteomes" id="UP000504608">
    <property type="component" value="Unplaced"/>
</dbReference>
<reference evidence="14" key="1">
    <citation type="submission" date="2025-08" db="UniProtKB">
        <authorList>
            <consortium name="RefSeq"/>
        </authorList>
    </citation>
    <scope>IDENTIFICATION</scope>
    <source>
        <tissue evidence="14">Young leaves</tissue>
    </source>
</reference>
<dbReference type="OrthoDB" id="2162994at2759"/>
<dbReference type="SMART" id="SM00401">
    <property type="entry name" value="ZnF_GATA"/>
    <property type="match status" value="1"/>
</dbReference>
<evidence type="ECO:0000313" key="14">
    <source>
        <dbReference type="RefSeq" id="XP_022967871.1"/>
    </source>
</evidence>
<keyword evidence="8" id="KW-0539">Nucleus</keyword>
<dbReference type="GO" id="GO:0005634">
    <property type="term" value="C:nucleus"/>
    <property type="evidence" value="ECO:0007669"/>
    <property type="project" value="UniProtKB-SubCell"/>
</dbReference>
<keyword evidence="4" id="KW-0862">Zinc</keyword>
<accession>A0A6J1HT96</accession>
<comment type="similarity">
    <text evidence="9">Belongs to the type IV zinc-finger family. Class B subfamily.</text>
</comment>
<dbReference type="KEGG" id="cmax:111467247"/>
<evidence type="ECO:0000256" key="8">
    <source>
        <dbReference type="ARBA" id="ARBA00023242"/>
    </source>
</evidence>
<feature type="region of interest" description="Disordered" evidence="11">
    <location>
        <begin position="146"/>
        <end position="172"/>
    </location>
</feature>
<dbReference type="InterPro" id="IPR013088">
    <property type="entry name" value="Znf_NHR/GATA"/>
</dbReference>
<evidence type="ECO:0000256" key="2">
    <source>
        <dbReference type="ARBA" id="ARBA00022723"/>
    </source>
</evidence>
<feature type="domain" description="GATA-type" evidence="12">
    <location>
        <begin position="179"/>
        <end position="211"/>
    </location>
</feature>
<evidence type="ECO:0000256" key="10">
    <source>
        <dbReference type="PROSITE-ProRule" id="PRU00094"/>
    </source>
</evidence>
<evidence type="ECO:0000256" key="7">
    <source>
        <dbReference type="ARBA" id="ARBA00023163"/>
    </source>
</evidence>
<dbReference type="RefSeq" id="XP_022967871.1">
    <property type="nucleotide sequence ID" value="XM_023112103.1"/>
</dbReference>
<gene>
    <name evidence="14" type="primary">LOC111467247</name>
</gene>
<dbReference type="PANTHER" id="PTHR47255">
    <property type="entry name" value="GATA TRANSCRIPTION FACTOR 22-RELATED"/>
    <property type="match status" value="1"/>
</dbReference>
<dbReference type="GeneID" id="111467247"/>
<keyword evidence="7" id="KW-0804">Transcription</keyword>
<dbReference type="InterPro" id="IPR000679">
    <property type="entry name" value="Znf_GATA"/>
</dbReference>
<dbReference type="FunFam" id="3.30.50.10:FF:000055">
    <property type="entry name" value="GATA transcription factor 21"/>
    <property type="match status" value="1"/>
</dbReference>
<evidence type="ECO:0000256" key="6">
    <source>
        <dbReference type="ARBA" id="ARBA00023125"/>
    </source>
</evidence>
<evidence type="ECO:0000256" key="5">
    <source>
        <dbReference type="ARBA" id="ARBA00023015"/>
    </source>
</evidence>
<protein>
    <submittedName>
        <fullName evidence="14">GATA transcription factor 21-like isoform X1</fullName>
    </submittedName>
</protein>
<dbReference type="CDD" id="cd00202">
    <property type="entry name" value="ZnF_GATA"/>
    <property type="match status" value="1"/>
</dbReference>
<evidence type="ECO:0000313" key="13">
    <source>
        <dbReference type="Proteomes" id="UP000504608"/>
    </source>
</evidence>
<keyword evidence="13" id="KW-1185">Reference proteome</keyword>
<comment type="subcellular location">
    <subcellularLocation>
        <location evidence="1">Nucleus</location>
    </subcellularLocation>
</comment>
<dbReference type="PROSITE" id="PS00344">
    <property type="entry name" value="GATA_ZN_FINGER_1"/>
    <property type="match status" value="1"/>
</dbReference>
<dbReference type="PANTHER" id="PTHR47255:SF4">
    <property type="entry name" value="GATA ZINC FINGER DOMAIN-CONTAINING PROTEIN 12"/>
    <property type="match status" value="1"/>
</dbReference>
<evidence type="ECO:0000256" key="3">
    <source>
        <dbReference type="ARBA" id="ARBA00022771"/>
    </source>
</evidence>
<evidence type="ECO:0000256" key="11">
    <source>
        <dbReference type="SAM" id="MobiDB-lite"/>
    </source>
</evidence>
<dbReference type="InterPro" id="IPR052138">
    <property type="entry name" value="GATA_ZnFinger_Domain"/>
</dbReference>
<dbReference type="Pfam" id="PF00320">
    <property type="entry name" value="GATA"/>
    <property type="match status" value="1"/>
</dbReference>
<keyword evidence="5" id="KW-0805">Transcription regulation</keyword>
<dbReference type="Gene3D" id="3.30.50.10">
    <property type="entry name" value="Erythroid Transcription Factor GATA-1, subunit A"/>
    <property type="match status" value="1"/>
</dbReference>
<keyword evidence="2" id="KW-0479">Metal-binding</keyword>
<sequence length="312" mass="34180">MAPPYRDSFPSNHDNLIRYPSSSSDRHLFFPTTPLDSSPSSPLSFPLFPDLHRSNPDHPHSLGFHHQEDGGFMGCENDQVHESNQEVETGLSFTIWKSETSSNDHNHNDSVKWSSSSSSSSSKIRLVINYNQTETLAKTIDAHRNFQDLNPMSPSPSPSPSDQTNKRNALNDGGGAIIRTCSDCNTTKTPLWRSGPRGPKSLCNACGIRQRKARRAMAEAANGGNPTAVVLKTNKAIIKPAATMKRKHKEVVAATTATTAAGGGGRRKLCVEDVKMGRRLNEIASTYQRVFPQDEREAAILLMTLSYGLLHG</sequence>
<evidence type="ECO:0000256" key="4">
    <source>
        <dbReference type="ARBA" id="ARBA00022833"/>
    </source>
</evidence>
<name>A0A6J1HT96_CUCMA</name>
<keyword evidence="6" id="KW-0238">DNA-binding</keyword>
<dbReference type="PROSITE" id="PS50114">
    <property type="entry name" value="GATA_ZN_FINGER_2"/>
    <property type="match status" value="1"/>
</dbReference>
<dbReference type="AlphaFoldDB" id="A0A6J1HT96"/>
<dbReference type="GO" id="GO:0008270">
    <property type="term" value="F:zinc ion binding"/>
    <property type="evidence" value="ECO:0007669"/>
    <property type="project" value="UniProtKB-KW"/>
</dbReference>
<dbReference type="SUPFAM" id="SSF57716">
    <property type="entry name" value="Glucocorticoid receptor-like (DNA-binding domain)"/>
    <property type="match status" value="1"/>
</dbReference>
<evidence type="ECO:0000259" key="12">
    <source>
        <dbReference type="PROSITE" id="PS50114"/>
    </source>
</evidence>
<dbReference type="GO" id="GO:0000976">
    <property type="term" value="F:transcription cis-regulatory region binding"/>
    <property type="evidence" value="ECO:0007669"/>
    <property type="project" value="UniProtKB-ARBA"/>
</dbReference>
<dbReference type="GO" id="GO:0006355">
    <property type="term" value="P:regulation of DNA-templated transcription"/>
    <property type="evidence" value="ECO:0007669"/>
    <property type="project" value="InterPro"/>
</dbReference>